<sequence>MKNIKLPLTPIQQVLLEKALEIYKAAVNQEVFHERAVVTKGYLISEIEAI</sequence>
<gene>
    <name evidence="1" type="ORF">UFOVP1127_116</name>
    <name evidence="2" type="ORF">UFOVP1242_94</name>
    <name evidence="3" type="ORF">UFOVP1492_18</name>
    <name evidence="4" type="ORF">UFOVP1580_47</name>
</gene>
<organism evidence="2">
    <name type="scientific">uncultured Caudovirales phage</name>
    <dbReference type="NCBI Taxonomy" id="2100421"/>
    <lineage>
        <taxon>Viruses</taxon>
        <taxon>Duplodnaviria</taxon>
        <taxon>Heunggongvirae</taxon>
        <taxon>Uroviricota</taxon>
        <taxon>Caudoviricetes</taxon>
        <taxon>Peduoviridae</taxon>
        <taxon>Maltschvirus</taxon>
        <taxon>Maltschvirus maltsch</taxon>
    </lineage>
</organism>
<dbReference type="EMBL" id="LR797197">
    <property type="protein sequence ID" value="CAB4193515.1"/>
    <property type="molecule type" value="Genomic_DNA"/>
</dbReference>
<evidence type="ECO:0000313" key="2">
    <source>
        <dbReference type="EMBL" id="CAB4193515.1"/>
    </source>
</evidence>
<evidence type="ECO:0000313" key="1">
    <source>
        <dbReference type="EMBL" id="CAB4185655.1"/>
    </source>
</evidence>
<proteinExistence type="predicted"/>
<evidence type="ECO:0000313" key="3">
    <source>
        <dbReference type="EMBL" id="CAB4217265.1"/>
    </source>
</evidence>
<evidence type="ECO:0000313" key="4">
    <source>
        <dbReference type="EMBL" id="CAB5231267.1"/>
    </source>
</evidence>
<dbReference type="EMBL" id="LR797075">
    <property type="protein sequence ID" value="CAB4185655.1"/>
    <property type="molecule type" value="Genomic_DNA"/>
</dbReference>
<reference evidence="2" key="1">
    <citation type="submission" date="2020-05" db="EMBL/GenBank/DDBJ databases">
        <authorList>
            <person name="Chiriac C."/>
            <person name="Salcher M."/>
            <person name="Ghai R."/>
            <person name="Kavagutti S V."/>
        </authorList>
    </citation>
    <scope>NUCLEOTIDE SEQUENCE</scope>
</reference>
<dbReference type="EMBL" id="LR798430">
    <property type="protein sequence ID" value="CAB5231267.1"/>
    <property type="molecule type" value="Genomic_DNA"/>
</dbReference>
<name>A0A6J5RMU9_9CAUD</name>
<protein>
    <submittedName>
        <fullName evidence="2">Uncharacterized protein</fullName>
    </submittedName>
</protein>
<dbReference type="EMBL" id="LR797450">
    <property type="protein sequence ID" value="CAB4217265.1"/>
    <property type="molecule type" value="Genomic_DNA"/>
</dbReference>
<accession>A0A6J5RMU9</accession>